<gene>
    <name evidence="1" type="ORF">NQ176_g2601</name>
</gene>
<dbReference type="Proteomes" id="UP001143910">
    <property type="component" value="Unassembled WGS sequence"/>
</dbReference>
<keyword evidence="2" id="KW-1185">Reference proteome</keyword>
<evidence type="ECO:0000313" key="2">
    <source>
        <dbReference type="Proteomes" id="UP001143910"/>
    </source>
</evidence>
<evidence type="ECO:0000313" key="1">
    <source>
        <dbReference type="EMBL" id="KAJ2980503.1"/>
    </source>
</evidence>
<comment type="caution">
    <text evidence="1">The sequence shown here is derived from an EMBL/GenBank/DDBJ whole genome shotgun (WGS) entry which is preliminary data.</text>
</comment>
<accession>A0ACC1NN41</accession>
<name>A0ACC1NN41_9HYPO</name>
<dbReference type="EMBL" id="JANJQO010000194">
    <property type="protein sequence ID" value="KAJ2980503.1"/>
    <property type="molecule type" value="Genomic_DNA"/>
</dbReference>
<reference evidence="1" key="1">
    <citation type="submission" date="2022-08" db="EMBL/GenBank/DDBJ databases">
        <title>Genome Sequence of Lecanicillium fungicola.</title>
        <authorList>
            <person name="Buettner E."/>
        </authorList>
    </citation>
    <scope>NUCLEOTIDE SEQUENCE</scope>
    <source>
        <strain evidence="1">Babe33</strain>
    </source>
</reference>
<organism evidence="1 2">
    <name type="scientific">Zarea fungicola</name>
    <dbReference type="NCBI Taxonomy" id="93591"/>
    <lineage>
        <taxon>Eukaryota</taxon>
        <taxon>Fungi</taxon>
        <taxon>Dikarya</taxon>
        <taxon>Ascomycota</taxon>
        <taxon>Pezizomycotina</taxon>
        <taxon>Sordariomycetes</taxon>
        <taxon>Hypocreomycetidae</taxon>
        <taxon>Hypocreales</taxon>
        <taxon>Cordycipitaceae</taxon>
        <taxon>Zarea</taxon>
    </lineage>
</organism>
<sequence length="811" mass="88936">MVLWNILKKSFLMTTPPPSQSIDTQSQAPKKQRASIQKPIDAYLAKKPSALPEQPTETSQSQPKESEPTTQPEKPSCTFTGPRIDPILPRRASSPPTFAEIRKARDDQAEAAQWGYEFTLPGNVTQEQIRQIDDPYSELINAGASPYTLAERKKAKAREEEYYRSLGYELTTTPLEVLSTSLPELPELPELLPEPLIEPVYSTEQQSDQPNTTSEESARARIIAISEEYFPILNQEQSAIPLPESSTPLPELPIAPTYATEQQSSQLHNTSESLESPASQSPSRRPLPTSRPRQIVDKMSHELEETIMAPNTIETNGHLNRVAVEIQSRDITIESDNEENISGDENSDAGNDNDADETADQEPDNFEASPSDDIESENDDDPFDETNGEGEDNGTPTARKTVGGKGAPLPRGKAKTITITSDMLNFYLAGFDTFDDNIDDHALKNEYEEVCASLRQLYGRDKNDKGTGRIIIDNLANNNMVRRVKAKVADAEKAYMNGGYYDSRGVSKHWTEALPSKADVLAIRFASPNGSLNPSIASALSNVRRSDYMQIGSPNVTSIPANAQSNVLDAANAAALTTSHTAMKKVSEMDVKLKTFLKTCNARMDEILEKTKARGEAATTDLVERIFALEENMGKMMDWATRVNVMRGDWKQFGAEWSEFKKDNFKRIQAAGTAADDKILFLRNEFTGLSRTVDNVERELDILKTKIAKPPPPRSSDPTLKPATKPSASTSKPSASTSKPSSSTSKPSASTSEPSSSTSKPASSTPKKAQPAKRVIKIESDDNPAPKRQKGKAAASKGKGKEVAKPSPFDL</sequence>
<protein>
    <submittedName>
        <fullName evidence="1">Uncharacterized protein</fullName>
    </submittedName>
</protein>
<proteinExistence type="predicted"/>